<keyword evidence="5" id="KW-0997">Cell inner membrane</keyword>
<proteinExistence type="inferred from homology"/>
<accession>A0ABU9HDU1</accession>
<keyword evidence="4" id="KW-1003">Cell membrane</keyword>
<evidence type="ECO:0000256" key="3">
    <source>
        <dbReference type="ARBA" id="ARBA00018831"/>
    </source>
</evidence>
<dbReference type="InterPro" id="IPR007334">
    <property type="entry name" value="UPF0208"/>
</dbReference>
<keyword evidence="8 9" id="KW-0472">Membrane</keyword>
<dbReference type="NCBIfam" id="NF002493">
    <property type="entry name" value="PRK01816.1"/>
    <property type="match status" value="1"/>
</dbReference>
<dbReference type="Proteomes" id="UP001366060">
    <property type="component" value="Unassembled WGS sequence"/>
</dbReference>
<evidence type="ECO:0000256" key="2">
    <source>
        <dbReference type="ARBA" id="ARBA00009474"/>
    </source>
</evidence>
<evidence type="ECO:0000313" key="10">
    <source>
        <dbReference type="EMBL" id="MEL0660075.1"/>
    </source>
</evidence>
<evidence type="ECO:0000256" key="5">
    <source>
        <dbReference type="ARBA" id="ARBA00022519"/>
    </source>
</evidence>
<name>A0ABU9HDU1_9GAMM</name>
<dbReference type="EMBL" id="JBAKBA010000032">
    <property type="protein sequence ID" value="MEL0660075.1"/>
    <property type="molecule type" value="Genomic_DNA"/>
</dbReference>
<evidence type="ECO:0000256" key="7">
    <source>
        <dbReference type="ARBA" id="ARBA00022989"/>
    </source>
</evidence>
<keyword evidence="7 9" id="KW-1133">Transmembrane helix</keyword>
<keyword evidence="6 9" id="KW-0812">Transmembrane</keyword>
<dbReference type="RefSeq" id="WP_341628564.1">
    <property type="nucleotide sequence ID" value="NZ_JBAKBA010000032.1"/>
</dbReference>
<protein>
    <recommendedName>
        <fullName evidence="3">UPF0208 membrane protein YfbV</fullName>
    </recommendedName>
</protein>
<gene>
    <name evidence="10" type="primary">yfbV</name>
    <name evidence="10" type="ORF">V6255_13115</name>
</gene>
<keyword evidence="11" id="KW-1185">Reference proteome</keyword>
<comment type="caution">
    <text evidence="10">The sequence shown here is derived from an EMBL/GenBank/DDBJ whole genome shotgun (WGS) entry which is preliminary data.</text>
</comment>
<evidence type="ECO:0000256" key="8">
    <source>
        <dbReference type="ARBA" id="ARBA00023136"/>
    </source>
</evidence>
<evidence type="ECO:0000256" key="6">
    <source>
        <dbReference type="ARBA" id="ARBA00022692"/>
    </source>
</evidence>
<feature type="transmembrane region" description="Helical" evidence="9">
    <location>
        <begin position="64"/>
        <end position="85"/>
    </location>
</feature>
<sequence>MFTFFDLLKKGDQYLKTWPKQSCLYSLFVDSKMICYTQLLIKLFPIFIVLVASLYIIFPLYFSWASTATFILFLIGLPVHCLLWLGKRSQQLLSPQLFTWYVEIAEVLNGKQLGQQVMIDKPRFIDLAKLLNKGFRKGGDNFLYNNELI</sequence>
<feature type="transmembrane region" description="Helical" evidence="9">
    <location>
        <begin position="39"/>
        <end position="58"/>
    </location>
</feature>
<comment type="similarity">
    <text evidence="2">Belongs to the UPF0208 family.</text>
</comment>
<evidence type="ECO:0000256" key="1">
    <source>
        <dbReference type="ARBA" id="ARBA00004429"/>
    </source>
</evidence>
<dbReference type="Pfam" id="PF04217">
    <property type="entry name" value="DUF412"/>
    <property type="match status" value="1"/>
</dbReference>
<evidence type="ECO:0000256" key="4">
    <source>
        <dbReference type="ARBA" id="ARBA00022475"/>
    </source>
</evidence>
<organism evidence="10 11">
    <name type="scientific">Psychromonas arctica</name>
    <dbReference type="NCBI Taxonomy" id="168275"/>
    <lineage>
        <taxon>Bacteria</taxon>
        <taxon>Pseudomonadati</taxon>
        <taxon>Pseudomonadota</taxon>
        <taxon>Gammaproteobacteria</taxon>
        <taxon>Alteromonadales</taxon>
        <taxon>Psychromonadaceae</taxon>
        <taxon>Psychromonas</taxon>
    </lineage>
</organism>
<evidence type="ECO:0000256" key="9">
    <source>
        <dbReference type="SAM" id="Phobius"/>
    </source>
</evidence>
<evidence type="ECO:0000313" key="11">
    <source>
        <dbReference type="Proteomes" id="UP001366060"/>
    </source>
</evidence>
<comment type="subcellular location">
    <subcellularLocation>
        <location evidence="1">Cell inner membrane</location>
        <topology evidence="1">Multi-pass membrane protein</topology>
    </subcellularLocation>
</comment>
<reference evidence="10 11" key="1">
    <citation type="submission" date="2024-02" db="EMBL/GenBank/DDBJ databases">
        <title>Bacteria isolated from the canopy kelp, Nereocystis luetkeana.</title>
        <authorList>
            <person name="Pfister C.A."/>
            <person name="Younker I.T."/>
            <person name="Light S.H."/>
        </authorList>
    </citation>
    <scope>NUCLEOTIDE SEQUENCE [LARGE SCALE GENOMIC DNA]</scope>
    <source>
        <strain evidence="10 11">TI.2.07</strain>
    </source>
</reference>